<evidence type="ECO:0000313" key="2">
    <source>
        <dbReference type="EMBL" id="SVC01516.1"/>
    </source>
</evidence>
<feature type="domain" description="Rhodanese" evidence="1">
    <location>
        <begin position="25"/>
        <end position="115"/>
    </location>
</feature>
<accession>A0A382IPI9</accession>
<dbReference type="CDD" id="cd00158">
    <property type="entry name" value="RHOD"/>
    <property type="match status" value="1"/>
</dbReference>
<gene>
    <name evidence="2" type="ORF">METZ01_LOCUS254370</name>
</gene>
<dbReference type="InterPro" id="IPR050229">
    <property type="entry name" value="GlpE_sulfurtransferase"/>
</dbReference>
<dbReference type="InterPro" id="IPR036873">
    <property type="entry name" value="Rhodanese-like_dom_sf"/>
</dbReference>
<name>A0A382IPI9_9ZZZZ</name>
<dbReference type="SUPFAM" id="SSF52821">
    <property type="entry name" value="Rhodanese/Cell cycle control phosphatase"/>
    <property type="match status" value="1"/>
</dbReference>
<dbReference type="PANTHER" id="PTHR43031">
    <property type="entry name" value="FAD-DEPENDENT OXIDOREDUCTASE"/>
    <property type="match status" value="1"/>
</dbReference>
<dbReference type="InterPro" id="IPR001763">
    <property type="entry name" value="Rhodanese-like_dom"/>
</dbReference>
<sequence>MPRQDPGEPYFRVDSAEGQAMVAGDPNGTIVIDVRRDDEWVTGHVAGAIHIPVDDLTDNMGRIPTDKKVLFICAAGVRSGLACEMAAAMGYESENLFNIEDGTPAWIAGGHPTSYGGDA</sequence>
<evidence type="ECO:0000259" key="1">
    <source>
        <dbReference type="PROSITE" id="PS50206"/>
    </source>
</evidence>
<proteinExistence type="predicted"/>
<dbReference type="SMART" id="SM00450">
    <property type="entry name" value="RHOD"/>
    <property type="match status" value="1"/>
</dbReference>
<dbReference type="AlphaFoldDB" id="A0A382IPI9"/>
<dbReference type="Pfam" id="PF00581">
    <property type="entry name" value="Rhodanese"/>
    <property type="match status" value="1"/>
</dbReference>
<reference evidence="2" key="1">
    <citation type="submission" date="2018-05" db="EMBL/GenBank/DDBJ databases">
        <authorList>
            <person name="Lanie J.A."/>
            <person name="Ng W.-L."/>
            <person name="Kazmierczak K.M."/>
            <person name="Andrzejewski T.M."/>
            <person name="Davidsen T.M."/>
            <person name="Wayne K.J."/>
            <person name="Tettelin H."/>
            <person name="Glass J.I."/>
            <person name="Rusch D."/>
            <person name="Podicherti R."/>
            <person name="Tsui H.-C.T."/>
            <person name="Winkler M.E."/>
        </authorList>
    </citation>
    <scope>NUCLEOTIDE SEQUENCE</scope>
</reference>
<dbReference type="PANTHER" id="PTHR43031:SF1">
    <property type="entry name" value="PYRIDINE NUCLEOTIDE-DISULPHIDE OXIDOREDUCTASE"/>
    <property type="match status" value="1"/>
</dbReference>
<dbReference type="PROSITE" id="PS50206">
    <property type="entry name" value="RHODANESE_3"/>
    <property type="match status" value="1"/>
</dbReference>
<organism evidence="2">
    <name type="scientific">marine metagenome</name>
    <dbReference type="NCBI Taxonomy" id="408172"/>
    <lineage>
        <taxon>unclassified sequences</taxon>
        <taxon>metagenomes</taxon>
        <taxon>ecological metagenomes</taxon>
    </lineage>
</organism>
<dbReference type="Gene3D" id="3.40.250.10">
    <property type="entry name" value="Rhodanese-like domain"/>
    <property type="match status" value="1"/>
</dbReference>
<protein>
    <recommendedName>
        <fullName evidence="1">Rhodanese domain-containing protein</fullName>
    </recommendedName>
</protein>
<dbReference type="EMBL" id="UINC01068701">
    <property type="protein sequence ID" value="SVC01516.1"/>
    <property type="molecule type" value="Genomic_DNA"/>
</dbReference>